<dbReference type="InterPro" id="IPR008253">
    <property type="entry name" value="Marvel"/>
</dbReference>
<feature type="transmembrane region" description="Helical" evidence="6">
    <location>
        <begin position="50"/>
        <end position="73"/>
    </location>
</feature>
<dbReference type="EMBL" id="JAADJZ010000003">
    <property type="protein sequence ID" value="KAF2876472.1"/>
    <property type="molecule type" value="Genomic_DNA"/>
</dbReference>
<protein>
    <recommendedName>
        <fullName evidence="7">MARVEL domain-containing protein</fullName>
    </recommendedName>
</protein>
<reference evidence="8 9" key="1">
    <citation type="submission" date="2020-01" db="EMBL/GenBank/DDBJ databases">
        <authorList>
            <consortium name="DOE Joint Genome Institute"/>
            <person name="Haridas S."/>
            <person name="Albert R."/>
            <person name="Binder M."/>
            <person name="Bloem J."/>
            <person name="Labutti K."/>
            <person name="Salamov A."/>
            <person name="Andreopoulos B."/>
            <person name="Baker S.E."/>
            <person name="Barry K."/>
            <person name="Bills G."/>
            <person name="Bluhm B.H."/>
            <person name="Cannon C."/>
            <person name="Castanera R."/>
            <person name="Culley D.E."/>
            <person name="Daum C."/>
            <person name="Ezra D."/>
            <person name="Gonzalez J.B."/>
            <person name="Henrissat B."/>
            <person name="Kuo A."/>
            <person name="Liang C."/>
            <person name="Lipzen A."/>
            <person name="Lutzoni F."/>
            <person name="Magnuson J."/>
            <person name="Mondo S."/>
            <person name="Nolan M."/>
            <person name="Ohm R."/>
            <person name="Pangilinan J."/>
            <person name="Park H.-J.H."/>
            <person name="Ramirez L."/>
            <person name="Alfaro M."/>
            <person name="Sun H."/>
            <person name="Tritt A."/>
            <person name="Yoshinaga Y."/>
            <person name="Zwiers L.-H.L."/>
            <person name="Turgeon B.G."/>
            <person name="Goodwin S.B."/>
            <person name="Spatafora J.W."/>
            <person name="Crous P.W."/>
            <person name="Grigoriev I.V."/>
        </authorList>
    </citation>
    <scope>NUCLEOTIDE SEQUENCE [LARGE SCALE GENOMIC DNA]</scope>
    <source>
        <strain evidence="8 9">CBS 611.86</strain>
    </source>
</reference>
<sequence length="311" mass="33631">MVYMPRGGAVPIPRWVLGLRAFQLLFAILTLALTAYALSIRGGGPLQPPLVATIIISILTLVPILLLTTPLHLVQRKFYDPRTALLLDGIALLFWLGSFAALASYHRVYWVYGRENFFVLSGFDVCRKCRAAWRAGTAATVFAAIEFLLFLLTTLLFIYYYHAHLADETVPGVPRRETHKAESAIAGTAVDNTTGPRHVANGTTGTHHSPTGATGTIHSASAHRREQHQLNDLPPQTSPVNNVPASSTQSGGTHGGIVAHSTPPYPDTPRPPYPDTPRPPHPDTPRPPRPGGYGGYENGSMPGNGVESTRL</sequence>
<evidence type="ECO:0000256" key="3">
    <source>
        <dbReference type="ARBA" id="ARBA00022989"/>
    </source>
</evidence>
<evidence type="ECO:0000313" key="9">
    <source>
        <dbReference type="Proteomes" id="UP000481861"/>
    </source>
</evidence>
<feature type="compositionally biased region" description="Polar residues" evidence="5">
    <location>
        <begin position="234"/>
        <end position="251"/>
    </location>
</feature>
<evidence type="ECO:0000256" key="2">
    <source>
        <dbReference type="ARBA" id="ARBA00022692"/>
    </source>
</evidence>
<gene>
    <name evidence="8" type="ORF">BDV95DRAFT_602450</name>
</gene>
<evidence type="ECO:0000313" key="8">
    <source>
        <dbReference type="EMBL" id="KAF2876472.1"/>
    </source>
</evidence>
<keyword evidence="3 6" id="KW-1133">Transmembrane helix</keyword>
<dbReference type="PANTHER" id="PTHR37451">
    <property type="entry name" value="MARVEL DOMAIN"/>
    <property type="match status" value="1"/>
</dbReference>
<accession>A0A7C8IH54</accession>
<evidence type="ECO:0000256" key="1">
    <source>
        <dbReference type="ARBA" id="ARBA00004141"/>
    </source>
</evidence>
<dbReference type="PANTHER" id="PTHR37451:SF1">
    <property type="entry name" value="MARVEL DOMAIN-CONTAINING PROTEIN"/>
    <property type="match status" value="1"/>
</dbReference>
<dbReference type="OrthoDB" id="3798631at2759"/>
<evidence type="ECO:0000259" key="7">
    <source>
        <dbReference type="Pfam" id="PF01284"/>
    </source>
</evidence>
<feature type="domain" description="MARVEL" evidence="7">
    <location>
        <begin position="17"/>
        <end position="156"/>
    </location>
</feature>
<comment type="caution">
    <text evidence="8">The sequence shown here is derived from an EMBL/GenBank/DDBJ whole genome shotgun (WGS) entry which is preliminary data.</text>
</comment>
<keyword evidence="2 6" id="KW-0812">Transmembrane</keyword>
<evidence type="ECO:0000256" key="4">
    <source>
        <dbReference type="ARBA" id="ARBA00023136"/>
    </source>
</evidence>
<feature type="region of interest" description="Disordered" evidence="5">
    <location>
        <begin position="176"/>
        <end position="311"/>
    </location>
</feature>
<keyword evidence="4 6" id="KW-0472">Membrane</keyword>
<dbReference type="GO" id="GO:0016020">
    <property type="term" value="C:membrane"/>
    <property type="evidence" value="ECO:0007669"/>
    <property type="project" value="UniProtKB-SubCell"/>
</dbReference>
<name>A0A7C8IH54_9PLEO</name>
<feature type="compositionally biased region" description="Polar residues" evidence="5">
    <location>
        <begin position="190"/>
        <end position="219"/>
    </location>
</feature>
<feature type="transmembrane region" description="Helical" evidence="6">
    <location>
        <begin position="138"/>
        <end position="161"/>
    </location>
</feature>
<dbReference type="Proteomes" id="UP000481861">
    <property type="component" value="Unassembled WGS sequence"/>
</dbReference>
<dbReference type="AlphaFoldDB" id="A0A7C8IH54"/>
<comment type="subcellular location">
    <subcellularLocation>
        <location evidence="1">Membrane</location>
        <topology evidence="1">Multi-pass membrane protein</topology>
    </subcellularLocation>
</comment>
<keyword evidence="9" id="KW-1185">Reference proteome</keyword>
<evidence type="ECO:0000256" key="6">
    <source>
        <dbReference type="SAM" id="Phobius"/>
    </source>
</evidence>
<dbReference type="Pfam" id="PF01284">
    <property type="entry name" value="MARVEL"/>
    <property type="match status" value="1"/>
</dbReference>
<proteinExistence type="predicted"/>
<evidence type="ECO:0000256" key="5">
    <source>
        <dbReference type="SAM" id="MobiDB-lite"/>
    </source>
</evidence>
<feature type="compositionally biased region" description="Pro residues" evidence="5">
    <location>
        <begin position="263"/>
        <end position="277"/>
    </location>
</feature>
<feature type="transmembrane region" description="Helical" evidence="6">
    <location>
        <begin position="85"/>
        <end position="103"/>
    </location>
</feature>
<feature type="transmembrane region" description="Helical" evidence="6">
    <location>
        <begin position="21"/>
        <end position="38"/>
    </location>
</feature>
<organism evidence="8 9">
    <name type="scientific">Massariosphaeria phaeospora</name>
    <dbReference type="NCBI Taxonomy" id="100035"/>
    <lineage>
        <taxon>Eukaryota</taxon>
        <taxon>Fungi</taxon>
        <taxon>Dikarya</taxon>
        <taxon>Ascomycota</taxon>
        <taxon>Pezizomycotina</taxon>
        <taxon>Dothideomycetes</taxon>
        <taxon>Pleosporomycetidae</taxon>
        <taxon>Pleosporales</taxon>
        <taxon>Pleosporales incertae sedis</taxon>
        <taxon>Massariosphaeria</taxon>
    </lineage>
</organism>